<dbReference type="EMBL" id="FMCT01000012">
    <property type="protein sequence ID" value="SCF42136.1"/>
    <property type="molecule type" value="Genomic_DNA"/>
</dbReference>
<evidence type="ECO:0000313" key="1">
    <source>
        <dbReference type="EMBL" id="SCF42136.1"/>
    </source>
</evidence>
<dbReference type="AlphaFoldDB" id="A0A1C5AAI3"/>
<reference evidence="2" key="1">
    <citation type="submission" date="2016-06" db="EMBL/GenBank/DDBJ databases">
        <authorList>
            <person name="Varghese N."/>
            <person name="Submissions Spin"/>
        </authorList>
    </citation>
    <scope>NUCLEOTIDE SEQUENCE [LARGE SCALE GENOMIC DNA]</scope>
    <source>
        <strain evidence="2">DSM 43168</strain>
    </source>
</reference>
<name>A0A1C5AAI3_9ACTN</name>
<gene>
    <name evidence="1" type="ORF">GA0070563_11242</name>
</gene>
<organism evidence="1 2">
    <name type="scientific">Micromonospora carbonacea</name>
    <dbReference type="NCBI Taxonomy" id="47853"/>
    <lineage>
        <taxon>Bacteria</taxon>
        <taxon>Bacillati</taxon>
        <taxon>Actinomycetota</taxon>
        <taxon>Actinomycetes</taxon>
        <taxon>Micromonosporales</taxon>
        <taxon>Micromonosporaceae</taxon>
        <taxon>Micromonospora</taxon>
    </lineage>
</organism>
<keyword evidence="2" id="KW-1185">Reference proteome</keyword>
<proteinExistence type="predicted"/>
<dbReference type="Proteomes" id="UP000183585">
    <property type="component" value="Unassembled WGS sequence"/>
</dbReference>
<evidence type="ECO:0000313" key="2">
    <source>
        <dbReference type="Proteomes" id="UP000183585"/>
    </source>
</evidence>
<accession>A0A1C5AAI3</accession>
<protein>
    <submittedName>
        <fullName evidence="1">Uncharacterized protein</fullName>
    </submittedName>
</protein>
<sequence>MLADVLYDEMSDDYYFVCPCGATGPGWMRWQDANGDAGRHEQQHEDGAR</sequence>